<dbReference type="GO" id="GO:0020037">
    <property type="term" value="F:heme binding"/>
    <property type="evidence" value="ECO:0007669"/>
    <property type="project" value="InterPro"/>
</dbReference>
<evidence type="ECO:0000256" key="2">
    <source>
        <dbReference type="ARBA" id="ARBA00022617"/>
    </source>
</evidence>
<dbReference type="SUPFAM" id="SSF46458">
    <property type="entry name" value="Globin-like"/>
    <property type="match status" value="1"/>
</dbReference>
<evidence type="ECO:0000256" key="3">
    <source>
        <dbReference type="ARBA" id="ARBA00022723"/>
    </source>
</evidence>
<feature type="domain" description="Globin" evidence="6">
    <location>
        <begin position="3"/>
        <end position="103"/>
    </location>
</feature>
<dbReference type="PANTHER" id="PTHR22924">
    <property type="entry name" value="LEGHEMOGLOBIN-RELATED"/>
    <property type="match status" value="1"/>
</dbReference>
<dbReference type="InterPro" id="IPR000971">
    <property type="entry name" value="Globin"/>
</dbReference>
<protein>
    <submittedName>
        <fullName evidence="7">Non-symbiotic hemoglobin 2</fullName>
    </submittedName>
</protein>
<dbReference type="PRINTS" id="PR00188">
    <property type="entry name" value="PLANTGLOBIN"/>
</dbReference>
<comment type="similarity">
    <text evidence="1 5">Belongs to the plant globin family.</text>
</comment>
<name>A0A6L2LP46_TANCI</name>
<proteinExistence type="inferred from homology"/>
<dbReference type="InterPro" id="IPR019824">
    <property type="entry name" value="Leghaemoglobin_Fe_BS"/>
</dbReference>
<dbReference type="Pfam" id="PF00042">
    <property type="entry name" value="Globin"/>
    <property type="match status" value="1"/>
</dbReference>
<dbReference type="PROSITE" id="PS01033">
    <property type="entry name" value="GLOBIN"/>
    <property type="match status" value="1"/>
</dbReference>
<dbReference type="InterPro" id="IPR001032">
    <property type="entry name" value="Leghaemoglobin-like"/>
</dbReference>
<evidence type="ECO:0000256" key="1">
    <source>
        <dbReference type="ARBA" id="ARBA00007609"/>
    </source>
</evidence>
<dbReference type="PANTHER" id="PTHR22924:SF93">
    <property type="entry name" value="GLOBIN-LIKE SUPERFAMILY PROTEIN"/>
    <property type="match status" value="1"/>
</dbReference>
<dbReference type="GO" id="GO:0019825">
    <property type="term" value="F:oxygen binding"/>
    <property type="evidence" value="ECO:0007669"/>
    <property type="project" value="InterPro"/>
</dbReference>
<dbReference type="InterPro" id="IPR012292">
    <property type="entry name" value="Globin/Proto"/>
</dbReference>
<dbReference type="EMBL" id="BKCJ010004767">
    <property type="protein sequence ID" value="GEU62970.1"/>
    <property type="molecule type" value="Genomic_DNA"/>
</dbReference>
<keyword evidence="3 5" id="KW-0479">Metal-binding</keyword>
<organism evidence="7">
    <name type="scientific">Tanacetum cinerariifolium</name>
    <name type="common">Dalmatian daisy</name>
    <name type="synonym">Chrysanthemum cinerariifolium</name>
    <dbReference type="NCBI Taxonomy" id="118510"/>
    <lineage>
        <taxon>Eukaryota</taxon>
        <taxon>Viridiplantae</taxon>
        <taxon>Streptophyta</taxon>
        <taxon>Embryophyta</taxon>
        <taxon>Tracheophyta</taxon>
        <taxon>Spermatophyta</taxon>
        <taxon>Magnoliopsida</taxon>
        <taxon>eudicotyledons</taxon>
        <taxon>Gunneridae</taxon>
        <taxon>Pentapetalae</taxon>
        <taxon>asterids</taxon>
        <taxon>campanulids</taxon>
        <taxon>Asterales</taxon>
        <taxon>Asteraceae</taxon>
        <taxon>Asteroideae</taxon>
        <taxon>Anthemideae</taxon>
        <taxon>Anthemidinae</taxon>
        <taxon>Tanacetum</taxon>
    </lineage>
</organism>
<dbReference type="Gene3D" id="1.10.490.10">
    <property type="entry name" value="Globins"/>
    <property type="match status" value="1"/>
</dbReference>
<keyword evidence="2 5" id="KW-0349">Heme</keyword>
<evidence type="ECO:0000313" key="7">
    <source>
        <dbReference type="EMBL" id="GEU62970.1"/>
    </source>
</evidence>
<sequence length="103" mass="12000">MAGFSEKQEALVKESWMVMKEDIPALSLYLYKMILEIAFSFLKDTTELPQNNPKLKSHAVKVFKMVCEAAIQLREKGEVVILDKNTTRIESYSFTTLRRPQKW</sequence>
<keyword evidence="4 5" id="KW-0408">Iron</keyword>
<evidence type="ECO:0000259" key="6">
    <source>
        <dbReference type="PROSITE" id="PS01033"/>
    </source>
</evidence>
<accession>A0A6L2LP46</accession>
<gene>
    <name evidence="7" type="ORF">Tci_034948</name>
</gene>
<reference evidence="7" key="1">
    <citation type="journal article" date="2019" name="Sci. Rep.">
        <title>Draft genome of Tanacetum cinerariifolium, the natural source of mosquito coil.</title>
        <authorList>
            <person name="Yamashiro T."/>
            <person name="Shiraishi A."/>
            <person name="Satake H."/>
            <person name="Nakayama K."/>
        </authorList>
    </citation>
    <scope>NUCLEOTIDE SEQUENCE</scope>
</reference>
<dbReference type="GO" id="GO:0046872">
    <property type="term" value="F:metal ion binding"/>
    <property type="evidence" value="ECO:0007669"/>
    <property type="project" value="UniProtKB-KW"/>
</dbReference>
<dbReference type="AlphaFoldDB" id="A0A6L2LP46"/>
<dbReference type="PROSITE" id="PS00208">
    <property type="entry name" value="PLANT_GLOBIN"/>
    <property type="match status" value="1"/>
</dbReference>
<evidence type="ECO:0000256" key="4">
    <source>
        <dbReference type="ARBA" id="ARBA00023004"/>
    </source>
</evidence>
<comment type="caution">
    <text evidence="7">The sequence shown here is derived from an EMBL/GenBank/DDBJ whole genome shotgun (WGS) entry which is preliminary data.</text>
</comment>
<dbReference type="InterPro" id="IPR009050">
    <property type="entry name" value="Globin-like_sf"/>
</dbReference>
<evidence type="ECO:0000256" key="5">
    <source>
        <dbReference type="RuleBase" id="RU000625"/>
    </source>
</evidence>